<dbReference type="PROSITE" id="PS51133">
    <property type="entry name" value="ZF_TFIIS_2"/>
    <property type="match status" value="1"/>
</dbReference>
<name>A0ABD5NSV8_9EURY</name>
<evidence type="ECO:0000256" key="1">
    <source>
        <dbReference type="ARBA" id="ARBA00018272"/>
    </source>
</evidence>
<dbReference type="SMART" id="SM00440">
    <property type="entry name" value="ZnF_C2C2"/>
    <property type="match status" value="1"/>
</dbReference>
<evidence type="ECO:0000256" key="6">
    <source>
        <dbReference type="ARBA" id="ARBA00023163"/>
    </source>
</evidence>
<evidence type="ECO:0000256" key="10">
    <source>
        <dbReference type="PIRSR" id="PIRSR005586-2"/>
    </source>
</evidence>
<dbReference type="SMART" id="SM00661">
    <property type="entry name" value="RPOL9"/>
    <property type="match status" value="1"/>
</dbReference>
<keyword evidence="4 9" id="KW-0862">Zinc</keyword>
<dbReference type="InterPro" id="IPR006288">
    <property type="entry name" value="TFS"/>
</dbReference>
<evidence type="ECO:0000256" key="8">
    <source>
        <dbReference type="PIRNR" id="PIRNR005586"/>
    </source>
</evidence>
<evidence type="ECO:0000259" key="12">
    <source>
        <dbReference type="PROSITE" id="PS51133"/>
    </source>
</evidence>
<evidence type="ECO:0000256" key="7">
    <source>
        <dbReference type="ARBA" id="ARBA00032962"/>
    </source>
</evidence>
<feature type="zinc finger region" description="C4-type" evidence="10">
    <location>
        <begin position="4"/>
        <end position="23"/>
    </location>
</feature>
<gene>
    <name evidence="13" type="ORF">ACFOUR_17015</name>
</gene>
<dbReference type="InterPro" id="IPR001529">
    <property type="entry name" value="Zn_ribbon_RPB9"/>
</dbReference>
<keyword evidence="2 9" id="KW-0479">Metal-binding</keyword>
<dbReference type="PROSITE" id="PS01030">
    <property type="entry name" value="RNA_POL_M_15KD"/>
    <property type="match status" value="1"/>
</dbReference>
<evidence type="ECO:0000256" key="3">
    <source>
        <dbReference type="ARBA" id="ARBA00022771"/>
    </source>
</evidence>
<reference evidence="13 14" key="1">
    <citation type="journal article" date="2019" name="Int. J. Syst. Evol. Microbiol.">
        <title>The Global Catalogue of Microorganisms (GCM) 10K type strain sequencing project: providing services to taxonomists for standard genome sequencing and annotation.</title>
        <authorList>
            <consortium name="The Broad Institute Genomics Platform"/>
            <consortium name="The Broad Institute Genome Sequencing Center for Infectious Disease"/>
            <person name="Wu L."/>
            <person name="Ma J."/>
        </authorList>
    </citation>
    <scope>NUCLEOTIDE SEQUENCE [LARGE SCALE GENOMIC DNA]</scope>
    <source>
        <strain evidence="13 14">IBRC-M 10256</strain>
    </source>
</reference>
<keyword evidence="5" id="KW-0805">Transcription regulation</keyword>
<dbReference type="Pfam" id="PF01096">
    <property type="entry name" value="Zn_ribbon_TFIIS"/>
    <property type="match status" value="1"/>
</dbReference>
<dbReference type="PIRSF" id="PIRSF005586">
    <property type="entry name" value="RNApol_RpoM"/>
    <property type="match status" value="1"/>
</dbReference>
<dbReference type="NCBIfam" id="TIGR01384">
    <property type="entry name" value="TFS_arch"/>
    <property type="match status" value="1"/>
</dbReference>
<protein>
    <recommendedName>
        <fullName evidence="1">Transcription factor S</fullName>
    </recommendedName>
    <alternativeName>
        <fullName evidence="7">Transcription elongation factor IIS/RNA polymerase subunit homolog</fullName>
    </alternativeName>
</protein>
<dbReference type="EMBL" id="JBHSAQ010000015">
    <property type="protein sequence ID" value="MFC3960063.1"/>
    <property type="molecule type" value="Genomic_DNA"/>
</dbReference>
<evidence type="ECO:0000256" key="2">
    <source>
        <dbReference type="ARBA" id="ARBA00022723"/>
    </source>
</evidence>
<evidence type="ECO:0000313" key="14">
    <source>
        <dbReference type="Proteomes" id="UP001595846"/>
    </source>
</evidence>
<proteinExistence type="inferred from homology"/>
<keyword evidence="14" id="KW-1185">Reference proteome</keyword>
<feature type="binding site" evidence="9">
    <location>
        <position position="93"/>
    </location>
    <ligand>
        <name>Zn(2+)</name>
        <dbReference type="ChEBI" id="CHEBI:29105"/>
        <label>2</label>
    </ligand>
</feature>
<feature type="binding site" evidence="9">
    <location>
        <position position="62"/>
    </location>
    <ligand>
        <name>Zn(2+)</name>
        <dbReference type="ChEBI" id="CHEBI:29105"/>
        <label>2</label>
    </ligand>
</feature>
<dbReference type="InterPro" id="IPR001222">
    <property type="entry name" value="Znf_TFIIS"/>
</dbReference>
<keyword evidence="3 10" id="KW-0863">Zinc-finger</keyword>
<evidence type="ECO:0000256" key="9">
    <source>
        <dbReference type="PIRSR" id="PIRSR005586-1"/>
    </source>
</evidence>
<feature type="binding site" evidence="9">
    <location>
        <position position="65"/>
    </location>
    <ligand>
        <name>Zn(2+)</name>
        <dbReference type="ChEBI" id="CHEBI:29105"/>
        <label>2</label>
    </ligand>
</feature>
<dbReference type="GO" id="GO:0008270">
    <property type="term" value="F:zinc ion binding"/>
    <property type="evidence" value="ECO:0007669"/>
    <property type="project" value="UniProtKB-KW"/>
</dbReference>
<evidence type="ECO:0000256" key="11">
    <source>
        <dbReference type="RuleBase" id="RU003474"/>
    </source>
</evidence>
<sequence length="102" mass="11653">MEFCDECGSMMKADDGTWVCASCGFEKPRGDADEFVVTDDQEAGEVIESSDESSLPETDAQCPECGNDRAYWYLQQIRSADESETRFFICTECEHKWREDDH</sequence>
<feature type="domain" description="TFIIS-type" evidence="12">
    <location>
        <begin position="58"/>
        <end position="98"/>
    </location>
</feature>
<dbReference type="Gene3D" id="2.20.25.10">
    <property type="match status" value="1"/>
</dbReference>
<dbReference type="RefSeq" id="WP_256532329.1">
    <property type="nucleotide sequence ID" value="NZ_CP101824.1"/>
</dbReference>
<dbReference type="PANTHER" id="PTHR11239:SF12">
    <property type="entry name" value="DNA-DIRECTED RNA POLYMERASE III SUBUNIT RPC10"/>
    <property type="match status" value="1"/>
</dbReference>
<comment type="caution">
    <text evidence="13">The sequence shown here is derived from an EMBL/GenBank/DDBJ whole genome shotgun (WGS) entry which is preliminary data.</text>
</comment>
<dbReference type="InterPro" id="IPR019761">
    <property type="entry name" value="DNA-dir_RNA_pol-M_15_CS"/>
</dbReference>
<accession>A0ABD5NSV8</accession>
<dbReference type="Pfam" id="PF02150">
    <property type="entry name" value="Zn_ribbon_RPB9"/>
    <property type="match status" value="1"/>
</dbReference>
<dbReference type="SUPFAM" id="SSF57783">
    <property type="entry name" value="Zinc beta-ribbon"/>
    <property type="match status" value="1"/>
</dbReference>
<feature type="binding site" evidence="9">
    <location>
        <position position="4"/>
    </location>
    <ligand>
        <name>Zn(2+)</name>
        <dbReference type="ChEBI" id="CHEBI:29105"/>
        <label>1</label>
    </ligand>
</feature>
<keyword evidence="6 8" id="KW-0804">Transcription</keyword>
<dbReference type="Proteomes" id="UP001595846">
    <property type="component" value="Unassembled WGS sequence"/>
</dbReference>
<evidence type="ECO:0000256" key="4">
    <source>
        <dbReference type="ARBA" id="ARBA00022833"/>
    </source>
</evidence>
<evidence type="ECO:0000313" key="13">
    <source>
        <dbReference type="EMBL" id="MFC3960063.1"/>
    </source>
</evidence>
<dbReference type="CDD" id="cd10511">
    <property type="entry name" value="Zn-ribbon_TFS"/>
    <property type="match status" value="1"/>
</dbReference>
<feature type="binding site" evidence="9">
    <location>
        <position position="20"/>
    </location>
    <ligand>
        <name>Zn(2+)</name>
        <dbReference type="ChEBI" id="CHEBI:29105"/>
        <label>1</label>
    </ligand>
</feature>
<dbReference type="GeneID" id="73901406"/>
<feature type="binding site" evidence="9">
    <location>
        <position position="7"/>
    </location>
    <ligand>
        <name>Zn(2+)</name>
        <dbReference type="ChEBI" id="CHEBI:29105"/>
        <label>1</label>
    </ligand>
</feature>
<feature type="binding site" evidence="9">
    <location>
        <position position="23"/>
    </location>
    <ligand>
        <name>Zn(2+)</name>
        <dbReference type="ChEBI" id="CHEBI:29105"/>
        <label>1</label>
    </ligand>
</feature>
<dbReference type="PANTHER" id="PTHR11239">
    <property type="entry name" value="DNA-DIRECTED RNA POLYMERASE"/>
    <property type="match status" value="1"/>
</dbReference>
<dbReference type="PROSITE" id="PS00466">
    <property type="entry name" value="ZF_TFIIS_1"/>
    <property type="match status" value="1"/>
</dbReference>
<feature type="binding site" evidence="9">
    <location>
        <position position="90"/>
    </location>
    <ligand>
        <name>Zn(2+)</name>
        <dbReference type="ChEBI" id="CHEBI:29105"/>
        <label>2</label>
    </ligand>
</feature>
<evidence type="ECO:0000256" key="5">
    <source>
        <dbReference type="ARBA" id="ARBA00023015"/>
    </source>
</evidence>
<dbReference type="AlphaFoldDB" id="A0ABD5NSV8"/>
<comment type="similarity">
    <text evidence="8 11">Belongs to the archaeal rpoM/eukaryotic RPA12/RPB9/RPC11 RNA polymerase family.</text>
</comment>
<dbReference type="InterPro" id="IPR012164">
    <property type="entry name" value="Rpa12/Rpb9/Rpc10/TFS"/>
</dbReference>
<organism evidence="13 14">
    <name type="scientific">Halovivax cerinus</name>
    <dbReference type="NCBI Taxonomy" id="1487865"/>
    <lineage>
        <taxon>Archaea</taxon>
        <taxon>Methanobacteriati</taxon>
        <taxon>Methanobacteriota</taxon>
        <taxon>Stenosarchaea group</taxon>
        <taxon>Halobacteria</taxon>
        <taxon>Halobacteriales</taxon>
        <taxon>Natrialbaceae</taxon>
        <taxon>Halovivax</taxon>
    </lineage>
</organism>